<evidence type="ECO:0000313" key="3">
    <source>
        <dbReference type="Proteomes" id="UP000288805"/>
    </source>
</evidence>
<accession>A0A438J3B2</accession>
<dbReference type="Proteomes" id="UP000288805">
    <property type="component" value="Unassembled WGS sequence"/>
</dbReference>
<name>A0A438J3B2_VITVI</name>
<dbReference type="EMBL" id="QGNW01000066">
    <property type="protein sequence ID" value="RVX03444.1"/>
    <property type="molecule type" value="Genomic_DNA"/>
</dbReference>
<feature type="region of interest" description="Disordered" evidence="1">
    <location>
        <begin position="1"/>
        <end position="49"/>
    </location>
</feature>
<reference evidence="2 3" key="1">
    <citation type="journal article" date="2018" name="PLoS Genet.">
        <title>Population sequencing reveals clonal diversity and ancestral inbreeding in the grapevine cultivar Chardonnay.</title>
        <authorList>
            <person name="Roach M.J."/>
            <person name="Johnson D.L."/>
            <person name="Bohlmann J."/>
            <person name="van Vuuren H.J."/>
            <person name="Jones S.J."/>
            <person name="Pretorius I.S."/>
            <person name="Schmidt S.A."/>
            <person name="Borneman A.R."/>
        </authorList>
    </citation>
    <scope>NUCLEOTIDE SEQUENCE [LARGE SCALE GENOMIC DNA]</scope>
    <source>
        <strain evidence="3">cv. Chardonnay</strain>
        <tissue evidence="2">Leaf</tissue>
    </source>
</reference>
<organism evidence="2 3">
    <name type="scientific">Vitis vinifera</name>
    <name type="common">Grape</name>
    <dbReference type="NCBI Taxonomy" id="29760"/>
    <lineage>
        <taxon>Eukaryota</taxon>
        <taxon>Viridiplantae</taxon>
        <taxon>Streptophyta</taxon>
        <taxon>Embryophyta</taxon>
        <taxon>Tracheophyta</taxon>
        <taxon>Spermatophyta</taxon>
        <taxon>Magnoliopsida</taxon>
        <taxon>eudicotyledons</taxon>
        <taxon>Gunneridae</taxon>
        <taxon>Pentapetalae</taxon>
        <taxon>rosids</taxon>
        <taxon>Vitales</taxon>
        <taxon>Vitaceae</taxon>
        <taxon>Viteae</taxon>
        <taxon>Vitis</taxon>
    </lineage>
</organism>
<gene>
    <name evidence="2" type="ORF">CK203_019814</name>
</gene>
<comment type="caution">
    <text evidence="2">The sequence shown here is derived from an EMBL/GenBank/DDBJ whole genome shotgun (WGS) entry which is preliminary data.</text>
</comment>
<sequence>MEESEREKAGERESESDGGEQGNLCASEGVVSNVHSKSRKSLRKSSFGVESKTLRLRNWKEKGGSIHWCAMKTRGMLSSVWALWIWRRKGLVSLSQRKRSKRGLGFNGGDVSVLGVWSPETGCLMEGEKKSEAWVRIVAYPSFYGSGHP</sequence>
<feature type="compositionally biased region" description="Basic and acidic residues" evidence="1">
    <location>
        <begin position="1"/>
        <end position="15"/>
    </location>
</feature>
<proteinExistence type="predicted"/>
<evidence type="ECO:0000256" key="1">
    <source>
        <dbReference type="SAM" id="MobiDB-lite"/>
    </source>
</evidence>
<evidence type="ECO:0000313" key="2">
    <source>
        <dbReference type="EMBL" id="RVX03444.1"/>
    </source>
</evidence>
<protein>
    <submittedName>
        <fullName evidence="2">Uncharacterized protein</fullName>
    </submittedName>
</protein>
<dbReference type="AlphaFoldDB" id="A0A438J3B2"/>